<accession>A0AA50H8Q5</accession>
<proteinExistence type="predicted"/>
<organism evidence="1 2">
    <name type="scientific">Shinella sumterensis</name>
    <dbReference type="NCBI Taxonomy" id="1967501"/>
    <lineage>
        <taxon>Bacteria</taxon>
        <taxon>Pseudomonadati</taxon>
        <taxon>Pseudomonadota</taxon>
        <taxon>Alphaproteobacteria</taxon>
        <taxon>Hyphomicrobiales</taxon>
        <taxon>Rhizobiaceae</taxon>
        <taxon>Shinella</taxon>
    </lineage>
</organism>
<name>A0AA50H8Q5_9HYPH</name>
<keyword evidence="1" id="KW-0614">Plasmid</keyword>
<dbReference type="AlphaFoldDB" id="A0AA50H8Q5"/>
<evidence type="ECO:0000313" key="1">
    <source>
        <dbReference type="EMBL" id="WLS00639.1"/>
    </source>
</evidence>
<dbReference type="RefSeq" id="WP_306040445.1">
    <property type="nucleotide sequence ID" value="NZ_CP132304.1"/>
</dbReference>
<dbReference type="EMBL" id="CP132304">
    <property type="protein sequence ID" value="WLS00639.1"/>
    <property type="molecule type" value="Genomic_DNA"/>
</dbReference>
<keyword evidence="2" id="KW-1185">Reference proteome</keyword>
<geneLocation type="plasmid" evidence="1 2">
    <name>unnamed2</name>
</geneLocation>
<gene>
    <name evidence="1" type="ORF">Q9313_25030</name>
</gene>
<dbReference type="Proteomes" id="UP001234585">
    <property type="component" value="Plasmid unnamed2"/>
</dbReference>
<evidence type="ECO:0000313" key="2">
    <source>
        <dbReference type="Proteomes" id="UP001234585"/>
    </source>
</evidence>
<sequence length="139" mass="15415">MQIRRKPRPGEPHPHLAHSLYSAELGAHDPGRFRLTPPFAPDVPTLVQPGMTVRTSYGTGGIVVAVEGPTIHHAQDGREYPHFTIIYVPAKRFGRHSATDHCWINECVAVGGRILMLLEANEDEVFFEAGTQRAKEGIR</sequence>
<protein>
    <submittedName>
        <fullName evidence="1">Uncharacterized protein</fullName>
    </submittedName>
</protein>
<reference evidence="1 2" key="1">
    <citation type="submission" date="2023-08" db="EMBL/GenBank/DDBJ databases">
        <title>Pathogen: clinical or host-associated sample.</title>
        <authorList>
            <person name="Hergert J."/>
            <person name="Casey R."/>
            <person name="Wagner J."/>
            <person name="Young E.L."/>
            <person name="Oakeson K.F."/>
        </authorList>
    </citation>
    <scope>NUCLEOTIDE SEQUENCE [LARGE SCALE GENOMIC DNA]</scope>
    <source>
        <strain evidence="1 2">1760953</strain>
        <plasmid evidence="1 2">unnamed2</plasmid>
    </source>
</reference>